<keyword evidence="2" id="KW-1185">Reference proteome</keyword>
<gene>
    <name evidence="1" type="ORF">ACFSSE_01025</name>
</gene>
<organism evidence="1 2">
    <name type="scientific">Pedobacter alpinus</name>
    <dbReference type="NCBI Taxonomy" id="1590643"/>
    <lineage>
        <taxon>Bacteria</taxon>
        <taxon>Pseudomonadati</taxon>
        <taxon>Bacteroidota</taxon>
        <taxon>Sphingobacteriia</taxon>
        <taxon>Sphingobacteriales</taxon>
        <taxon>Sphingobacteriaceae</taxon>
        <taxon>Pedobacter</taxon>
    </lineage>
</organism>
<comment type="caution">
    <text evidence="1">The sequence shown here is derived from an EMBL/GenBank/DDBJ whole genome shotgun (WGS) entry which is preliminary data.</text>
</comment>
<name>A0ABW5TPA7_9SPHI</name>
<sequence length="201" mass="22096">METNGQSVINSASWFNYGNSSIGGYTWTNAALTTNSIEIINNQGTVNNSSPTLSFHRHGTGGPQFRLSADGSNILYLESAGANSARSPLPYGGGPNNYFSKLFIDGALAVKGQIRTSEVKVDTGPWPDYVFDNDYQLLSLNEIENYIKVNKHLPEIPSAKQIETEGLNLGEMNSLLLKKVEELTLHLIEMKKEIIELKSKN</sequence>
<accession>A0ABW5TPA7</accession>
<reference evidence="2" key="1">
    <citation type="journal article" date="2019" name="Int. J. Syst. Evol. Microbiol.">
        <title>The Global Catalogue of Microorganisms (GCM) 10K type strain sequencing project: providing services to taxonomists for standard genome sequencing and annotation.</title>
        <authorList>
            <consortium name="The Broad Institute Genomics Platform"/>
            <consortium name="The Broad Institute Genome Sequencing Center for Infectious Disease"/>
            <person name="Wu L."/>
            <person name="Ma J."/>
        </authorList>
    </citation>
    <scope>NUCLEOTIDE SEQUENCE [LARGE SCALE GENOMIC DNA]</scope>
    <source>
        <strain evidence="2">KCTC 42456</strain>
    </source>
</reference>
<protein>
    <recommendedName>
        <fullName evidence="3">Peptidase S74 domain-containing protein</fullName>
    </recommendedName>
</protein>
<dbReference type="EMBL" id="JBHULV010000005">
    <property type="protein sequence ID" value="MFD2730278.1"/>
    <property type="molecule type" value="Genomic_DNA"/>
</dbReference>
<evidence type="ECO:0000313" key="2">
    <source>
        <dbReference type="Proteomes" id="UP001597546"/>
    </source>
</evidence>
<evidence type="ECO:0008006" key="3">
    <source>
        <dbReference type="Google" id="ProtNLM"/>
    </source>
</evidence>
<proteinExistence type="predicted"/>
<dbReference type="Proteomes" id="UP001597546">
    <property type="component" value="Unassembled WGS sequence"/>
</dbReference>
<dbReference type="RefSeq" id="WP_379041051.1">
    <property type="nucleotide sequence ID" value="NZ_JBHSKW010000006.1"/>
</dbReference>
<evidence type="ECO:0000313" key="1">
    <source>
        <dbReference type="EMBL" id="MFD2730278.1"/>
    </source>
</evidence>